<feature type="compositionally biased region" description="Basic residues" evidence="6">
    <location>
        <begin position="245"/>
        <end position="260"/>
    </location>
</feature>
<feature type="region of interest" description="Disordered" evidence="6">
    <location>
        <begin position="1038"/>
        <end position="1151"/>
    </location>
</feature>
<protein>
    <submittedName>
        <fullName evidence="8">CSON010378 protein</fullName>
    </submittedName>
</protein>
<dbReference type="SMART" id="SM00980">
    <property type="entry name" value="THAP"/>
    <property type="match status" value="1"/>
</dbReference>
<organism evidence="8">
    <name type="scientific">Culicoides sonorensis</name>
    <name type="common">Biting midge</name>
    <dbReference type="NCBI Taxonomy" id="179676"/>
    <lineage>
        <taxon>Eukaryota</taxon>
        <taxon>Metazoa</taxon>
        <taxon>Ecdysozoa</taxon>
        <taxon>Arthropoda</taxon>
        <taxon>Hexapoda</taxon>
        <taxon>Insecta</taxon>
        <taxon>Pterygota</taxon>
        <taxon>Neoptera</taxon>
        <taxon>Endopterygota</taxon>
        <taxon>Diptera</taxon>
        <taxon>Nematocera</taxon>
        <taxon>Chironomoidea</taxon>
        <taxon>Ceratopogonidae</taxon>
        <taxon>Ceratopogoninae</taxon>
        <taxon>Culicoides</taxon>
        <taxon>Monoculicoides</taxon>
    </lineage>
</organism>
<dbReference type="EMBL" id="UFQT01000041">
    <property type="protein sequence ID" value="SSX18687.1"/>
    <property type="molecule type" value="Genomic_DNA"/>
</dbReference>
<feature type="compositionally biased region" description="Basic and acidic residues" evidence="6">
    <location>
        <begin position="91"/>
        <end position="103"/>
    </location>
</feature>
<dbReference type="GO" id="GO:0008270">
    <property type="term" value="F:zinc ion binding"/>
    <property type="evidence" value="ECO:0007669"/>
    <property type="project" value="UniProtKB-KW"/>
</dbReference>
<evidence type="ECO:0000313" key="8">
    <source>
        <dbReference type="EMBL" id="SSW98301.1"/>
    </source>
</evidence>
<dbReference type="InterPro" id="IPR006612">
    <property type="entry name" value="THAP_Znf"/>
</dbReference>
<dbReference type="Pfam" id="PF05485">
    <property type="entry name" value="THAP"/>
    <property type="match status" value="1"/>
</dbReference>
<dbReference type="GO" id="GO:0003677">
    <property type="term" value="F:DNA binding"/>
    <property type="evidence" value="ECO:0007669"/>
    <property type="project" value="UniProtKB-UniRule"/>
</dbReference>
<feature type="region of interest" description="Disordered" evidence="6">
    <location>
        <begin position="510"/>
        <end position="530"/>
    </location>
</feature>
<dbReference type="EMBL" id="UFQS01000041">
    <property type="protein sequence ID" value="SSW98301.1"/>
    <property type="molecule type" value="Genomic_DNA"/>
</dbReference>
<accession>A0A336K1D7</accession>
<feature type="compositionally biased region" description="Low complexity" evidence="6">
    <location>
        <begin position="1117"/>
        <end position="1132"/>
    </location>
</feature>
<feature type="region of interest" description="Disordered" evidence="6">
    <location>
        <begin position="200"/>
        <end position="408"/>
    </location>
</feature>
<feature type="compositionally biased region" description="Polar residues" evidence="6">
    <location>
        <begin position="828"/>
        <end position="846"/>
    </location>
</feature>
<keyword evidence="1" id="KW-0479">Metal-binding</keyword>
<evidence type="ECO:0000313" key="9">
    <source>
        <dbReference type="EMBL" id="SSX18687.1"/>
    </source>
</evidence>
<name>A0A336K1D7_CULSO</name>
<feature type="compositionally biased region" description="Basic and acidic residues" evidence="6">
    <location>
        <begin position="398"/>
        <end position="408"/>
    </location>
</feature>
<keyword evidence="4 5" id="KW-0238">DNA-binding</keyword>
<evidence type="ECO:0000259" key="7">
    <source>
        <dbReference type="PROSITE" id="PS50950"/>
    </source>
</evidence>
<feature type="domain" description="THAP-type" evidence="7">
    <location>
        <begin position="1"/>
        <end position="77"/>
    </location>
</feature>
<proteinExistence type="predicted"/>
<gene>
    <name evidence="8" type="primary">CSON010378</name>
</gene>
<dbReference type="SUPFAM" id="SSF57716">
    <property type="entry name" value="Glucocorticoid receptor-like (DNA-binding domain)"/>
    <property type="match status" value="1"/>
</dbReference>
<reference evidence="8" key="1">
    <citation type="submission" date="2018-04" db="EMBL/GenBank/DDBJ databases">
        <authorList>
            <person name="Go L.Y."/>
            <person name="Mitchell J.A."/>
        </authorList>
    </citation>
    <scope>NUCLEOTIDE SEQUENCE</scope>
    <source>
        <tissue evidence="8">Whole organism</tissue>
    </source>
</reference>
<feature type="compositionally biased region" description="Basic residues" evidence="6">
    <location>
        <begin position="353"/>
        <end position="363"/>
    </location>
</feature>
<evidence type="ECO:0000256" key="6">
    <source>
        <dbReference type="SAM" id="MobiDB-lite"/>
    </source>
</evidence>
<evidence type="ECO:0000256" key="2">
    <source>
        <dbReference type="ARBA" id="ARBA00022771"/>
    </source>
</evidence>
<keyword evidence="2 5" id="KW-0863">Zinc-finger</keyword>
<evidence type="ECO:0000256" key="4">
    <source>
        <dbReference type="ARBA" id="ARBA00023125"/>
    </source>
</evidence>
<feature type="compositionally biased region" description="Low complexity" evidence="6">
    <location>
        <begin position="747"/>
        <end position="758"/>
    </location>
</feature>
<sequence>MSAPECCVKFCENQKVPGSAYSFHHLRFDWTLELQGKNALKDVLKKKIICSKHFKPEFIIERNGIQFLTPNALPTEFLTPEKSSQKPQIPKIEKKKPETEKPRIKSPVIVHQSSNDEKHKYKSLFEKYEIKDFSINWNNIKLKCSGPNCGLIKSNSMFVAQISSSGVRPRYLMLCENHRDITEPDTYCYLTQRLGTVISLRNRSPESADPDNENKVKENESEQPVIENESEESDTPLSNKIERGVKRKLKSSDHKKKSMKTKVQEKIESEDDKSRESPIETTVRRTRSSAPIREEDIPELIEWRRKPVKENQKKEEKIETSNENESASQSKDEKGKSQPAWRSIFKPANSGTQKKRKRGRPFKRSTSSASDSTSRGSTPALDDKTETQETMPDAPDENTAKDAEKTDAKKEAMDVICLDSDSNGDEPIITPHPGQVSNNVKLETKCCYPGCNREESVSIIKVGLPPDFEYLVVCGRHRHCFANIQEILPVSAFQPLIKQTLSANEPYILEEGEVPPSPPTPDTYEPMSDEELPPPINPSTTVKETIPVQRVKPTVLNNEDPVELNAQGQMLVSRKCISMTGPSNVPKKYILEEFADGSIVYTPAPPDLPLGICTKKQIAFYKAKQSTQRNSNLTTQVSNPVRVSVESDNILSARDIVPVPNPNPGMPIADVSKSELVYIRGQPFLLTSIQGFPNSTNNVPSFQQPQQNIQQPQPRVVIPPPSVSFNQSAHSNMTLPVISSVSTLNPNPTTSNRTNNLPKQPVKVQPSNSNTTKRYSAIQYPRQSQVVPTVVNPTQNQVITLNEPEEIFSDPIRPVALTRVEPDASRGFQLTQHAPVQKSNENSGGTFSVRKLPPKSSSSGSNIQMSFVENSKTGSKIVTKCPPKIGTVPAVGRPRKIAPKIGPASVIGRARENDTEEIRKSTVQLKPTTITKTPQVTLKNVSQSISNSGLQSTVRSTSTNLVKNLMAAEVTIRSVPLNPKCSAPKPSSVPAKPQEEAESSPVRVTRQRSFVIPQKPPEPTRTSNPISKVVKVINLNTKPSTSTDDIFSSEKRSPFTLPVTEIPAFDENDDESSNESDRNVANNDSYDPSDPLSVKTVVTIDLDEDDPLNGPAPVTKSSSSASSRPGPTRRGSLPFPSTLIKHTSTSENRSNLKQKLLQPNKKFISASSTKPPSKPEDIRFFELELMKKPDSHPGTIKKTPVYFCDGCDILFATAMRLLAHQKLCTQAKTAEKSSENYYICKKCQVTSTNIISMYVHVKNCKAISQNILTSVFTCFNCRNTCASLGEMEAHFDVGCSVAVKKTRKK</sequence>
<feature type="compositionally biased region" description="Acidic residues" evidence="6">
    <location>
        <begin position="1064"/>
        <end position="1074"/>
    </location>
</feature>
<feature type="region of interest" description="Disordered" evidence="6">
    <location>
        <begin position="747"/>
        <end position="771"/>
    </location>
</feature>
<feature type="region of interest" description="Disordered" evidence="6">
    <location>
        <begin position="78"/>
        <end position="103"/>
    </location>
</feature>
<feature type="compositionally biased region" description="Basic and acidic residues" evidence="6">
    <location>
        <begin position="262"/>
        <end position="278"/>
    </location>
</feature>
<feature type="compositionally biased region" description="Low complexity" evidence="6">
    <location>
        <begin position="365"/>
        <end position="378"/>
    </location>
</feature>
<evidence type="ECO:0000256" key="5">
    <source>
        <dbReference type="PROSITE-ProRule" id="PRU00309"/>
    </source>
</evidence>
<feature type="region of interest" description="Disordered" evidence="6">
    <location>
        <begin position="977"/>
        <end position="1026"/>
    </location>
</feature>
<dbReference type="PROSITE" id="PS50950">
    <property type="entry name" value="ZF_THAP"/>
    <property type="match status" value="1"/>
</dbReference>
<keyword evidence="3" id="KW-0862">Zinc</keyword>
<evidence type="ECO:0000256" key="1">
    <source>
        <dbReference type="ARBA" id="ARBA00022723"/>
    </source>
</evidence>
<feature type="compositionally biased region" description="Polar residues" evidence="6">
    <location>
        <begin position="1140"/>
        <end position="1149"/>
    </location>
</feature>
<feature type="compositionally biased region" description="Low complexity" evidence="6">
    <location>
        <begin position="979"/>
        <end position="992"/>
    </location>
</feature>
<feature type="region of interest" description="Disordered" evidence="6">
    <location>
        <begin position="827"/>
        <end position="863"/>
    </location>
</feature>
<reference evidence="9" key="2">
    <citation type="submission" date="2018-07" db="EMBL/GenBank/DDBJ databases">
        <authorList>
            <person name="Quirk P.G."/>
            <person name="Krulwich T.A."/>
        </authorList>
    </citation>
    <scope>NUCLEOTIDE SEQUENCE</scope>
</reference>
<evidence type="ECO:0000256" key="3">
    <source>
        <dbReference type="ARBA" id="ARBA00022833"/>
    </source>
</evidence>
<feature type="compositionally biased region" description="Basic and acidic residues" evidence="6">
    <location>
        <begin position="301"/>
        <end position="320"/>
    </location>
</feature>
<dbReference type="VEuPathDB" id="VectorBase:CSON010378"/>